<dbReference type="EMBL" id="BHYK01000006">
    <property type="protein sequence ID" value="GCD09707.1"/>
    <property type="molecule type" value="Genomic_DNA"/>
</dbReference>
<gene>
    <name evidence="3" type="ORF">Ctaglu_13300</name>
</gene>
<name>A0A401UJI1_9CLOT</name>
<dbReference type="InterPro" id="IPR008964">
    <property type="entry name" value="Invasin/intimin_cell_adhesion"/>
</dbReference>
<comment type="caution">
    <text evidence="3">The sequence shown here is derived from an EMBL/GenBank/DDBJ whole genome shotgun (WGS) entry which is preliminary data.</text>
</comment>
<evidence type="ECO:0000313" key="4">
    <source>
        <dbReference type="Proteomes" id="UP000287872"/>
    </source>
</evidence>
<feature type="domain" description="BIG2" evidence="2">
    <location>
        <begin position="902"/>
        <end position="984"/>
    </location>
</feature>
<feature type="chain" id="PRO_5019430986" description="BIG2 domain-containing protein" evidence="1">
    <location>
        <begin position="26"/>
        <end position="987"/>
    </location>
</feature>
<feature type="signal peptide" evidence="1">
    <location>
        <begin position="1"/>
        <end position="25"/>
    </location>
</feature>
<proteinExistence type="predicted"/>
<dbReference type="Gene3D" id="2.60.40.1080">
    <property type="match status" value="1"/>
</dbReference>
<keyword evidence="1" id="KW-0732">Signal</keyword>
<sequence length="987" mass="104153">MNKKITGCALATLMIAGSTSFSAFASMSSGTVVIGNKAFDLAYANTQANIVEITNAIVAGGSVYIKNFDGKWITNEGGLKVEASVIPAVVYKNATKEIKFDAGDKDASGALEAAYLSTFTNATNAINNTSNVVYLTASDQYGKAYNIATDSSYKVTATVNGMPLTTEVKLATENNMAKITIAKELVENDAVVIKVEKFDKDGGDKTAKLLASISSVYIVEKDGAVVPKSIAKVTPSVDSIVVGDAKVTLTADIRNQFNNPMSDAGKGKTLVRWVVDAGMDLIDENGVLGNESQSDNDTQLNKVEFTATKPGTITISAYNIANGAKATYTVIVAPAKLTALRLTSENPTTQFNNENIKYNKIARNDGVVLTADMIKFNITPKTVNTGASDIAVSAALRGGNGTDKNDILINAKTTKVGTYEVTPYVGTTFDAEGTIKSAKFDVVTTLNSTATKIEPITLQKLKVDIKQAANLVIRNTYGEAIDVTSNNVTTVVYKDGIVSDKVIVEKLDKDGQLATTKAVKTLRFNAIAGGNYVVRVTVNGTTATYDIAALAELTTIKTIEFGNSVAQDSIIANATEPVYRVISVKDSKGDEITPDIKDWSISTKNGANAISSFASLVYYKRDARGLVVEATSIEAQGIAVKFAPNVAPINAYTADTILTVTVGNKAISATDVIKDTLNVTVKAKSSVKNITLADSAVTVIPGATVKKELVLLDQYSKVITDPTMVTAMATDDTKVTAAVSFDAIAKKMYITYTGKKTGTDTIVLKAVADANVKLTVNVTIGDNTNISSIAFDANRYKVYNSTDDTKDQTVALTYRVNGGLIDIPASAISVIADSDLVTVTKSGSEIFVKAKANDATTGIGGTDAVVTISILTANGKTSSIYLTFSDDALVVDKSTVVIKDTVDENIGVAGVQLVIGKMETTKQIILIGKDQYGIEKEVQADTTWTSANEEVATVSSSGLVTAVKAGKTTVTGFYKGNLYTIEIEVPK</sequence>
<dbReference type="InterPro" id="IPR003343">
    <property type="entry name" value="Big_2"/>
</dbReference>
<evidence type="ECO:0000256" key="1">
    <source>
        <dbReference type="SAM" id="SignalP"/>
    </source>
</evidence>
<evidence type="ECO:0000313" key="3">
    <source>
        <dbReference type="EMBL" id="GCD09707.1"/>
    </source>
</evidence>
<dbReference type="OrthoDB" id="2077808at2"/>
<dbReference type="RefSeq" id="WP_124999384.1">
    <property type="nucleotide sequence ID" value="NZ_BHYK01000006.1"/>
</dbReference>
<dbReference type="Pfam" id="PF02368">
    <property type="entry name" value="Big_2"/>
    <property type="match status" value="1"/>
</dbReference>
<accession>A0A401UJI1</accession>
<organism evidence="3 4">
    <name type="scientific">Clostridium tagluense</name>
    <dbReference type="NCBI Taxonomy" id="360422"/>
    <lineage>
        <taxon>Bacteria</taxon>
        <taxon>Bacillati</taxon>
        <taxon>Bacillota</taxon>
        <taxon>Clostridia</taxon>
        <taxon>Eubacteriales</taxon>
        <taxon>Clostridiaceae</taxon>
        <taxon>Clostridium</taxon>
    </lineage>
</organism>
<evidence type="ECO:0000259" key="2">
    <source>
        <dbReference type="SMART" id="SM00635"/>
    </source>
</evidence>
<keyword evidence="4" id="KW-1185">Reference proteome</keyword>
<dbReference type="SMART" id="SM00635">
    <property type="entry name" value="BID_2"/>
    <property type="match status" value="1"/>
</dbReference>
<protein>
    <recommendedName>
        <fullName evidence="2">BIG2 domain-containing protein</fullName>
    </recommendedName>
</protein>
<reference evidence="3 4" key="1">
    <citation type="submission" date="2018-11" db="EMBL/GenBank/DDBJ databases">
        <title>Genome sequencing and assembly of Clostridium tagluense strain A121.</title>
        <authorList>
            <person name="Murakami T."/>
            <person name="Segawa T."/>
            <person name="Shcherbakova V.A."/>
            <person name="Mori H."/>
            <person name="Yoshimura Y."/>
        </authorList>
    </citation>
    <scope>NUCLEOTIDE SEQUENCE [LARGE SCALE GENOMIC DNA]</scope>
    <source>
        <strain evidence="3 4">A121</strain>
    </source>
</reference>
<dbReference type="SUPFAM" id="SSF49373">
    <property type="entry name" value="Invasin/intimin cell-adhesion fragments"/>
    <property type="match status" value="1"/>
</dbReference>
<dbReference type="AlphaFoldDB" id="A0A401UJI1"/>
<dbReference type="Proteomes" id="UP000287872">
    <property type="component" value="Unassembled WGS sequence"/>
</dbReference>